<dbReference type="InterPro" id="IPR018851">
    <property type="entry name" value="Borealin_N"/>
</dbReference>
<evidence type="ECO:0000256" key="10">
    <source>
        <dbReference type="SAM" id="MobiDB-lite"/>
    </source>
</evidence>
<evidence type="ECO:0000256" key="6">
    <source>
        <dbReference type="ARBA" id="ARBA00022776"/>
    </source>
</evidence>
<feature type="domain" description="Borealin N-terminal" evidence="11">
    <location>
        <begin position="19"/>
        <end position="73"/>
    </location>
</feature>
<dbReference type="Pfam" id="PF10444">
    <property type="entry name" value="Nbl1_Borealin_N"/>
    <property type="match status" value="1"/>
</dbReference>
<dbReference type="InterPro" id="IPR018867">
    <property type="entry name" value="Cell_div_borealin"/>
</dbReference>
<dbReference type="GO" id="GO:0005634">
    <property type="term" value="C:nucleus"/>
    <property type="evidence" value="ECO:0007669"/>
    <property type="project" value="UniProtKB-SubCell"/>
</dbReference>
<dbReference type="InParanoid" id="A0A2I4D9M4"/>
<dbReference type="Gene3D" id="6.10.140.560">
    <property type="match status" value="1"/>
</dbReference>
<dbReference type="RefSeq" id="XP_013888938.1">
    <property type="nucleotide sequence ID" value="XM_014033484.1"/>
</dbReference>
<evidence type="ECO:0000256" key="2">
    <source>
        <dbReference type="ARBA" id="ARBA00004584"/>
    </source>
</evidence>
<keyword evidence="7" id="KW-0539">Nucleus</keyword>
<name>A0A2I4D9M4_AUSLI</name>
<dbReference type="AlphaFoldDB" id="A0A2I4D9M4"/>
<organism evidence="13 14">
    <name type="scientific">Austrofundulus limnaeus</name>
    <name type="common">Annual killifish</name>
    <dbReference type="NCBI Taxonomy" id="52670"/>
    <lineage>
        <taxon>Eukaryota</taxon>
        <taxon>Metazoa</taxon>
        <taxon>Chordata</taxon>
        <taxon>Craniata</taxon>
        <taxon>Vertebrata</taxon>
        <taxon>Euteleostomi</taxon>
        <taxon>Actinopterygii</taxon>
        <taxon>Neopterygii</taxon>
        <taxon>Teleostei</taxon>
        <taxon>Neoteleostei</taxon>
        <taxon>Acanthomorphata</taxon>
        <taxon>Ovalentaria</taxon>
        <taxon>Atherinomorphae</taxon>
        <taxon>Cyprinodontiformes</taxon>
        <taxon>Rivulidae</taxon>
        <taxon>Austrofundulus</taxon>
    </lineage>
</organism>
<dbReference type="GO" id="GO:0051233">
    <property type="term" value="C:spindle midzone"/>
    <property type="evidence" value="ECO:0007669"/>
    <property type="project" value="TreeGrafter"/>
</dbReference>
<comment type="similarity">
    <text evidence="3">Belongs to the borealin family.</text>
</comment>
<dbReference type="Proteomes" id="UP000192220">
    <property type="component" value="Unplaced"/>
</dbReference>
<proteinExistence type="inferred from homology"/>
<sequence>MAPRKRKTKPRKNNAKAAKLEAFLQDFNSEVETRVRQMREDLNQLLNHVDSSYNLALFKMPKAVRQNIWLDLLKPEEPKTLELDDVKQRQEDDVIMTRAGAEDQVLQKTVSKLKNKKKAETTSDDENVPSSSRKGRTSRKPQSTRTTTKRKASRQSNRKPLITPARTMLDSSMMGSTPLITPRFDPSLPKTPAVRVPRHKEQIYSISVNGSPVAAGSEDVVLHVPMGNGQSLQLLASQMDSVDLSQLDQMALRSIQLLQNRLTTLCGTSD</sequence>
<feature type="domain" description="Borealin C-terminal" evidence="12">
    <location>
        <begin position="156"/>
        <end position="267"/>
    </location>
</feature>
<evidence type="ECO:0000256" key="4">
    <source>
        <dbReference type="ARBA" id="ARBA00022454"/>
    </source>
</evidence>
<evidence type="ECO:0000313" key="14">
    <source>
        <dbReference type="RefSeq" id="XP_013888938.1"/>
    </source>
</evidence>
<feature type="compositionally biased region" description="Basic residues" evidence="10">
    <location>
        <begin position="147"/>
        <end position="157"/>
    </location>
</feature>
<evidence type="ECO:0000313" key="13">
    <source>
        <dbReference type="Proteomes" id="UP000192220"/>
    </source>
</evidence>
<dbReference type="Gene3D" id="6.10.250.1900">
    <property type="match status" value="1"/>
</dbReference>
<dbReference type="FunCoup" id="A0A2I4D9M4">
    <property type="interactions" value="1200"/>
</dbReference>
<evidence type="ECO:0000256" key="5">
    <source>
        <dbReference type="ARBA" id="ARBA00022618"/>
    </source>
</evidence>
<keyword evidence="4" id="KW-0158">Chromosome</keyword>
<dbReference type="GO" id="GO:0000070">
    <property type="term" value="P:mitotic sister chromatid segregation"/>
    <property type="evidence" value="ECO:0007669"/>
    <property type="project" value="TreeGrafter"/>
</dbReference>
<evidence type="ECO:0000256" key="7">
    <source>
        <dbReference type="ARBA" id="ARBA00023242"/>
    </source>
</evidence>
<protein>
    <submittedName>
        <fullName evidence="14">Borealin</fullName>
    </submittedName>
</protein>
<dbReference type="InterPro" id="IPR046466">
    <property type="entry name" value="Borealin_C"/>
</dbReference>
<dbReference type="PANTHER" id="PTHR16040">
    <property type="entry name" value="AUSTRALIN, ISOFORM A-RELATED"/>
    <property type="match status" value="1"/>
</dbReference>
<evidence type="ECO:0000256" key="9">
    <source>
        <dbReference type="ARBA" id="ARBA00023328"/>
    </source>
</evidence>
<keyword evidence="13" id="KW-1185">Reference proteome</keyword>
<dbReference type="GO" id="GO:0032133">
    <property type="term" value="C:chromosome passenger complex"/>
    <property type="evidence" value="ECO:0007669"/>
    <property type="project" value="TreeGrafter"/>
</dbReference>
<keyword evidence="6" id="KW-0498">Mitosis</keyword>
<gene>
    <name evidence="14" type="primary">LOC106536277</name>
</gene>
<dbReference type="OrthoDB" id="6360905at2759"/>
<dbReference type="STRING" id="52670.A0A2I4D9M4"/>
<accession>A0A2I4D9M4</accession>
<feature type="region of interest" description="Disordered" evidence="10">
    <location>
        <begin position="111"/>
        <end position="173"/>
    </location>
</feature>
<dbReference type="KEGG" id="alim:106536277"/>
<keyword evidence="9" id="KW-0137">Centromere</keyword>
<keyword evidence="8" id="KW-0131">Cell cycle</keyword>
<reference evidence="14" key="1">
    <citation type="submission" date="2025-08" db="UniProtKB">
        <authorList>
            <consortium name="RefSeq"/>
        </authorList>
    </citation>
    <scope>IDENTIFICATION</scope>
</reference>
<comment type="subcellular location">
    <subcellularLocation>
        <location evidence="2">Chromosome</location>
        <location evidence="2">Centromere</location>
    </subcellularLocation>
    <subcellularLocation>
        <location evidence="1">Nucleus</location>
    </subcellularLocation>
</comment>
<dbReference type="GeneID" id="106536277"/>
<dbReference type="GO" id="GO:0000775">
    <property type="term" value="C:chromosome, centromeric region"/>
    <property type="evidence" value="ECO:0007669"/>
    <property type="project" value="UniProtKB-SubCell"/>
</dbReference>
<dbReference type="Pfam" id="PF10512">
    <property type="entry name" value="Borealin"/>
    <property type="match status" value="1"/>
</dbReference>
<dbReference type="PANTHER" id="PTHR16040:SF8">
    <property type="entry name" value="BOREALIN"/>
    <property type="match status" value="1"/>
</dbReference>
<evidence type="ECO:0000256" key="3">
    <source>
        <dbReference type="ARBA" id="ARBA00009914"/>
    </source>
</evidence>
<evidence type="ECO:0000259" key="12">
    <source>
        <dbReference type="Pfam" id="PF10512"/>
    </source>
</evidence>
<evidence type="ECO:0000256" key="1">
    <source>
        <dbReference type="ARBA" id="ARBA00004123"/>
    </source>
</evidence>
<dbReference type="GO" id="GO:0051301">
    <property type="term" value="P:cell division"/>
    <property type="evidence" value="ECO:0007669"/>
    <property type="project" value="UniProtKB-KW"/>
</dbReference>
<evidence type="ECO:0000259" key="11">
    <source>
        <dbReference type="Pfam" id="PF10444"/>
    </source>
</evidence>
<evidence type="ECO:0000256" key="8">
    <source>
        <dbReference type="ARBA" id="ARBA00023306"/>
    </source>
</evidence>
<keyword evidence="5" id="KW-0132">Cell division</keyword>